<dbReference type="InterPro" id="IPR050425">
    <property type="entry name" value="NAD(P)_dehydrat-like"/>
</dbReference>
<dbReference type="GO" id="GO:0016616">
    <property type="term" value="F:oxidoreductase activity, acting on the CH-OH group of donors, NAD or NADP as acceptor"/>
    <property type="evidence" value="ECO:0007669"/>
    <property type="project" value="TreeGrafter"/>
</dbReference>
<proteinExistence type="inferred from homology"/>
<gene>
    <name evidence="4" type="ORF">QBC34DRAFT_486537</name>
</gene>
<dbReference type="PANTHER" id="PTHR10366">
    <property type="entry name" value="NAD DEPENDENT EPIMERASE/DEHYDRATASE"/>
    <property type="match status" value="1"/>
</dbReference>
<reference evidence="4" key="1">
    <citation type="journal article" date="2023" name="Mol. Phylogenet. Evol.">
        <title>Genome-scale phylogeny and comparative genomics of the fungal order Sordariales.</title>
        <authorList>
            <person name="Hensen N."/>
            <person name="Bonometti L."/>
            <person name="Westerberg I."/>
            <person name="Brannstrom I.O."/>
            <person name="Guillou S."/>
            <person name="Cros-Aarteil S."/>
            <person name="Calhoun S."/>
            <person name="Haridas S."/>
            <person name="Kuo A."/>
            <person name="Mondo S."/>
            <person name="Pangilinan J."/>
            <person name="Riley R."/>
            <person name="LaButti K."/>
            <person name="Andreopoulos B."/>
            <person name="Lipzen A."/>
            <person name="Chen C."/>
            <person name="Yan M."/>
            <person name="Daum C."/>
            <person name="Ng V."/>
            <person name="Clum A."/>
            <person name="Steindorff A."/>
            <person name="Ohm R.A."/>
            <person name="Martin F."/>
            <person name="Silar P."/>
            <person name="Natvig D.O."/>
            <person name="Lalanne C."/>
            <person name="Gautier V."/>
            <person name="Ament-Velasquez S.L."/>
            <person name="Kruys A."/>
            <person name="Hutchinson M.I."/>
            <person name="Powell A.J."/>
            <person name="Barry K."/>
            <person name="Miller A.N."/>
            <person name="Grigoriev I.V."/>
            <person name="Debuchy R."/>
            <person name="Gladieux P."/>
            <person name="Hiltunen Thoren M."/>
            <person name="Johannesson H."/>
        </authorList>
    </citation>
    <scope>NUCLEOTIDE SEQUENCE</scope>
    <source>
        <strain evidence="4">PSN243</strain>
    </source>
</reference>
<comment type="caution">
    <text evidence="4">The sequence shown here is derived from an EMBL/GenBank/DDBJ whole genome shotgun (WGS) entry which is preliminary data.</text>
</comment>
<sequence>MPFTPHPSQDVPPGGTLLITGVSGMIAIHIADEALRAGFRVLGTVRSPSKGAFATSLLAANPHAHNFSYTVIPDMAAPRAFHAAMQGVSAAIHCASIVSFSGIISEVITPTVRGTVNVLEAAMAHRDTVKSVVLTSTSGAASGPRPGVRFHIGRDTWNEEAVRVVRDTPPEKQREMGFEWGYVVYVVSKIEAERAAWEFVEKEKPPFRVNVTNPAMNWGKVMGSMGISGGQVLSVLDGRVPPIPSVYMADTIDDARIHIAAAVDGRVRGERIFVCDEPFNWRLVIETMRKVLPDAELPPTDPKEPLDISTVDNELGAELLRTWWGQKGYKGLEQTVRETVEITNLPFSVATAFHPVTSTPLELLPVELFLLFPDDDDPDPDV</sequence>
<evidence type="ECO:0000259" key="3">
    <source>
        <dbReference type="Pfam" id="PF01370"/>
    </source>
</evidence>
<feature type="domain" description="NAD-dependent epimerase/dehydratase" evidence="3">
    <location>
        <begin position="18"/>
        <end position="140"/>
    </location>
</feature>
<evidence type="ECO:0000256" key="1">
    <source>
        <dbReference type="ARBA" id="ARBA00023002"/>
    </source>
</evidence>
<evidence type="ECO:0000313" key="4">
    <source>
        <dbReference type="EMBL" id="KAK4446901.1"/>
    </source>
</evidence>
<dbReference type="AlphaFoldDB" id="A0AAV9GIT1"/>
<evidence type="ECO:0000313" key="5">
    <source>
        <dbReference type="Proteomes" id="UP001321760"/>
    </source>
</evidence>
<organism evidence="4 5">
    <name type="scientific">Podospora aff. communis PSN243</name>
    <dbReference type="NCBI Taxonomy" id="3040156"/>
    <lineage>
        <taxon>Eukaryota</taxon>
        <taxon>Fungi</taxon>
        <taxon>Dikarya</taxon>
        <taxon>Ascomycota</taxon>
        <taxon>Pezizomycotina</taxon>
        <taxon>Sordariomycetes</taxon>
        <taxon>Sordariomycetidae</taxon>
        <taxon>Sordariales</taxon>
        <taxon>Podosporaceae</taxon>
        <taxon>Podospora</taxon>
    </lineage>
</organism>
<dbReference type="SUPFAM" id="SSF51735">
    <property type="entry name" value="NAD(P)-binding Rossmann-fold domains"/>
    <property type="match status" value="1"/>
</dbReference>
<accession>A0AAV9GIT1</accession>
<dbReference type="Proteomes" id="UP001321760">
    <property type="component" value="Unassembled WGS sequence"/>
</dbReference>
<dbReference type="Gene3D" id="3.40.50.720">
    <property type="entry name" value="NAD(P)-binding Rossmann-like Domain"/>
    <property type="match status" value="1"/>
</dbReference>
<protein>
    <submittedName>
        <fullName evidence="4">NAD(P)-binding protein</fullName>
    </submittedName>
</protein>
<reference evidence="4" key="2">
    <citation type="submission" date="2023-05" db="EMBL/GenBank/DDBJ databases">
        <authorList>
            <consortium name="Lawrence Berkeley National Laboratory"/>
            <person name="Steindorff A."/>
            <person name="Hensen N."/>
            <person name="Bonometti L."/>
            <person name="Westerberg I."/>
            <person name="Brannstrom I.O."/>
            <person name="Guillou S."/>
            <person name="Cros-Aarteil S."/>
            <person name="Calhoun S."/>
            <person name="Haridas S."/>
            <person name="Kuo A."/>
            <person name="Mondo S."/>
            <person name="Pangilinan J."/>
            <person name="Riley R."/>
            <person name="Labutti K."/>
            <person name="Andreopoulos B."/>
            <person name="Lipzen A."/>
            <person name="Chen C."/>
            <person name="Yanf M."/>
            <person name="Daum C."/>
            <person name="Ng V."/>
            <person name="Clum A."/>
            <person name="Ohm R."/>
            <person name="Martin F."/>
            <person name="Silar P."/>
            <person name="Natvig D."/>
            <person name="Lalanne C."/>
            <person name="Gautier V."/>
            <person name="Ament-Velasquez S.L."/>
            <person name="Kruys A."/>
            <person name="Hutchinson M.I."/>
            <person name="Powell A.J."/>
            <person name="Barry K."/>
            <person name="Miller A.N."/>
            <person name="Grigoriev I.V."/>
            <person name="Debuchy R."/>
            <person name="Gladieux P."/>
            <person name="Thoren M.H."/>
            <person name="Johannesson H."/>
        </authorList>
    </citation>
    <scope>NUCLEOTIDE SEQUENCE</scope>
    <source>
        <strain evidence="4">PSN243</strain>
    </source>
</reference>
<dbReference type="Pfam" id="PF01370">
    <property type="entry name" value="Epimerase"/>
    <property type="match status" value="1"/>
</dbReference>
<dbReference type="InterPro" id="IPR001509">
    <property type="entry name" value="Epimerase_deHydtase"/>
</dbReference>
<comment type="similarity">
    <text evidence="2">Belongs to the NAD(P)-dependent epimerase/dehydratase family. Dihydroflavonol-4-reductase subfamily.</text>
</comment>
<dbReference type="InterPro" id="IPR036291">
    <property type="entry name" value="NAD(P)-bd_dom_sf"/>
</dbReference>
<keyword evidence="5" id="KW-1185">Reference proteome</keyword>
<evidence type="ECO:0000256" key="2">
    <source>
        <dbReference type="ARBA" id="ARBA00023445"/>
    </source>
</evidence>
<name>A0AAV9GIT1_9PEZI</name>
<dbReference type="PANTHER" id="PTHR10366:SF562">
    <property type="entry name" value="ALDEHYDE REDUCTASE II (AFU_ORTHOLOGUE AFUA_1G11360)"/>
    <property type="match status" value="1"/>
</dbReference>
<keyword evidence="1" id="KW-0560">Oxidoreductase</keyword>
<dbReference type="EMBL" id="MU865953">
    <property type="protein sequence ID" value="KAK4446901.1"/>
    <property type="molecule type" value="Genomic_DNA"/>
</dbReference>